<proteinExistence type="predicted"/>
<protein>
    <submittedName>
        <fullName evidence="1">Uncharacterized protein</fullName>
    </submittedName>
</protein>
<evidence type="ECO:0000313" key="2">
    <source>
        <dbReference type="Proteomes" id="UP000234211"/>
    </source>
</evidence>
<dbReference type="EMBL" id="OENF01000034">
    <property type="protein sequence ID" value="SOS74865.1"/>
    <property type="molecule type" value="Genomic_DNA"/>
</dbReference>
<accession>A0A2H1YHA7</accession>
<dbReference type="Gene3D" id="3.90.1150.170">
    <property type="match status" value="1"/>
</dbReference>
<name>A0A2H1YHA7_9FLAO</name>
<sequence length="65" mass="7497">MLNDDKFVCIFCFMGYNSKEAFLVTTILNKQVVLRMCLINPKTTIDHVEETLALCHQFGQEILSK</sequence>
<evidence type="ECO:0000313" key="1">
    <source>
        <dbReference type="EMBL" id="SOS74865.1"/>
    </source>
</evidence>
<keyword evidence="2" id="KW-1185">Reference proteome</keyword>
<gene>
    <name evidence="1" type="ORF">TNO020_40084</name>
</gene>
<dbReference type="Proteomes" id="UP000234211">
    <property type="component" value="Unassembled WGS sequence"/>
</dbReference>
<organism evidence="1 2">
    <name type="scientific">Tenacibaculum piscium</name>
    <dbReference type="NCBI Taxonomy" id="1458515"/>
    <lineage>
        <taxon>Bacteria</taxon>
        <taxon>Pseudomonadati</taxon>
        <taxon>Bacteroidota</taxon>
        <taxon>Flavobacteriia</taxon>
        <taxon>Flavobacteriales</taxon>
        <taxon>Flavobacteriaceae</taxon>
        <taxon>Tenacibaculum</taxon>
    </lineage>
</organism>
<reference evidence="2" key="1">
    <citation type="submission" date="2017-11" db="EMBL/GenBank/DDBJ databases">
        <authorList>
            <person name="Duchaud E."/>
        </authorList>
    </citation>
    <scope>NUCLEOTIDE SEQUENCE [LARGE SCALE GENOMIC DNA]</scope>
    <source>
        <strain evidence="2">Tenacibaculum sp. TNO020</strain>
    </source>
</reference>
<dbReference type="AlphaFoldDB" id="A0A2H1YHA7"/>